<protein>
    <submittedName>
        <fullName evidence="1">Uncharacterized protein</fullName>
    </submittedName>
</protein>
<evidence type="ECO:0000313" key="1">
    <source>
        <dbReference type="EMBL" id="KAF7282417.1"/>
    </source>
</evidence>
<accession>A0A834IYE6</accession>
<dbReference type="EMBL" id="JAACXV010000175">
    <property type="protein sequence ID" value="KAF7282417.1"/>
    <property type="molecule type" value="Genomic_DNA"/>
</dbReference>
<name>A0A834IYE6_RHYFE</name>
<organism evidence="1 2">
    <name type="scientific">Rhynchophorus ferrugineus</name>
    <name type="common">Red palm weevil</name>
    <name type="synonym">Curculio ferrugineus</name>
    <dbReference type="NCBI Taxonomy" id="354439"/>
    <lineage>
        <taxon>Eukaryota</taxon>
        <taxon>Metazoa</taxon>
        <taxon>Ecdysozoa</taxon>
        <taxon>Arthropoda</taxon>
        <taxon>Hexapoda</taxon>
        <taxon>Insecta</taxon>
        <taxon>Pterygota</taxon>
        <taxon>Neoptera</taxon>
        <taxon>Endopterygota</taxon>
        <taxon>Coleoptera</taxon>
        <taxon>Polyphaga</taxon>
        <taxon>Cucujiformia</taxon>
        <taxon>Curculionidae</taxon>
        <taxon>Dryophthorinae</taxon>
        <taxon>Rhynchophorus</taxon>
    </lineage>
</organism>
<evidence type="ECO:0000313" key="2">
    <source>
        <dbReference type="Proteomes" id="UP000625711"/>
    </source>
</evidence>
<dbReference type="Proteomes" id="UP000625711">
    <property type="component" value="Unassembled WGS sequence"/>
</dbReference>
<gene>
    <name evidence="1" type="ORF">GWI33_002730</name>
</gene>
<keyword evidence="2" id="KW-1185">Reference proteome</keyword>
<dbReference type="AlphaFoldDB" id="A0A834IYE6"/>
<reference evidence="1" key="1">
    <citation type="submission" date="2020-08" db="EMBL/GenBank/DDBJ databases">
        <title>Genome sequencing and assembly of the red palm weevil Rhynchophorus ferrugineus.</title>
        <authorList>
            <person name="Dias G.B."/>
            <person name="Bergman C.M."/>
            <person name="Manee M."/>
        </authorList>
    </citation>
    <scope>NUCLEOTIDE SEQUENCE</scope>
    <source>
        <strain evidence="1">AA-2017</strain>
        <tissue evidence="1">Whole larva</tissue>
    </source>
</reference>
<comment type="caution">
    <text evidence="1">The sequence shown here is derived from an EMBL/GenBank/DDBJ whole genome shotgun (WGS) entry which is preliminary data.</text>
</comment>
<proteinExistence type="predicted"/>
<sequence>MGRCCASMLTAPAKKCRMCERVRGSRACGGGPEWALADKTWVSIRDQFGRWRGKSPHELNSGEIAIKSGSLVRVIHIARPLRLPAGLSRLPRIVRK</sequence>